<gene>
    <name evidence="1" type="ORF">K6Y31_06370</name>
</gene>
<dbReference type="EMBL" id="JAIMJA010000005">
    <property type="protein sequence ID" value="MCE2594434.1"/>
    <property type="molecule type" value="Genomic_DNA"/>
</dbReference>
<accession>A0ABS8W630</accession>
<comment type="caution">
    <text evidence="1">The sequence shown here is derived from an EMBL/GenBank/DDBJ whole genome shotgun (WGS) entry which is preliminary data.</text>
</comment>
<sequence length="115" mass="13522">MKTTRETRAEFLMRQRRIAQYMLEDGKFFPLARLIERAGITQTQAEVTFRYLENNPDIEVEILTKPRRFKVKAINDQQSVIAWDSEGVRERNAQRYRALWELALGVIPAIPKELA</sequence>
<dbReference type="Proteomes" id="UP001201273">
    <property type="component" value="Unassembled WGS sequence"/>
</dbReference>
<reference evidence="1 2" key="1">
    <citation type="journal article" date="2022" name="Environ. Microbiol. Rep.">
        <title>Eco-phylogenetic analyses reveal divergent evolution of vitamin B12 metabolism in the marine bacterial family 'Psychromonadaceae'.</title>
        <authorList>
            <person name="Jin X."/>
            <person name="Yang Y."/>
            <person name="Cao H."/>
            <person name="Gao B."/>
            <person name="Zhao Z."/>
        </authorList>
    </citation>
    <scope>NUCLEOTIDE SEQUENCE [LARGE SCALE GENOMIC DNA]</scope>
    <source>
        <strain evidence="1 2">MKS20</strain>
    </source>
</reference>
<keyword evidence="2" id="KW-1185">Reference proteome</keyword>
<organism evidence="1 2">
    <name type="scientific">Motilimonas cestriensis</name>
    <dbReference type="NCBI Taxonomy" id="2742685"/>
    <lineage>
        <taxon>Bacteria</taxon>
        <taxon>Pseudomonadati</taxon>
        <taxon>Pseudomonadota</taxon>
        <taxon>Gammaproteobacteria</taxon>
        <taxon>Alteromonadales</taxon>
        <taxon>Alteromonadales genera incertae sedis</taxon>
        <taxon>Motilimonas</taxon>
    </lineage>
</organism>
<evidence type="ECO:0000313" key="1">
    <source>
        <dbReference type="EMBL" id="MCE2594434.1"/>
    </source>
</evidence>
<name>A0ABS8W630_9GAMM</name>
<evidence type="ECO:0000313" key="2">
    <source>
        <dbReference type="Proteomes" id="UP001201273"/>
    </source>
</evidence>
<dbReference type="RefSeq" id="WP_233051974.1">
    <property type="nucleotide sequence ID" value="NZ_JAIMJA010000005.1"/>
</dbReference>
<proteinExistence type="predicted"/>
<protein>
    <submittedName>
        <fullName evidence="1">Uncharacterized protein</fullName>
    </submittedName>
</protein>